<dbReference type="Proteomes" id="UP000007150">
    <property type="component" value="Chromosome 2"/>
</dbReference>
<feature type="signal peptide" evidence="15">
    <location>
        <begin position="1"/>
        <end position="22"/>
    </location>
</feature>
<keyword evidence="4" id="KW-0410">Iron transport</keyword>
<evidence type="ECO:0000256" key="4">
    <source>
        <dbReference type="ARBA" id="ARBA00022496"/>
    </source>
</evidence>
<evidence type="ECO:0000256" key="5">
    <source>
        <dbReference type="ARBA" id="ARBA00022692"/>
    </source>
</evidence>
<dbReference type="Pfam" id="PF07715">
    <property type="entry name" value="Plug"/>
    <property type="match status" value="1"/>
</dbReference>
<dbReference type="HOGENOM" id="CLU_008287_15_0_5"/>
<proteinExistence type="inferred from homology"/>
<evidence type="ECO:0000256" key="12">
    <source>
        <dbReference type="PROSITE-ProRule" id="PRU01360"/>
    </source>
</evidence>
<evidence type="ECO:0000256" key="7">
    <source>
        <dbReference type="ARBA" id="ARBA00023004"/>
    </source>
</evidence>
<evidence type="ECO:0000256" key="1">
    <source>
        <dbReference type="ARBA" id="ARBA00004571"/>
    </source>
</evidence>
<evidence type="ECO:0000256" key="9">
    <source>
        <dbReference type="ARBA" id="ARBA00023077"/>
    </source>
</evidence>
<evidence type="ECO:0000256" key="3">
    <source>
        <dbReference type="ARBA" id="ARBA00022452"/>
    </source>
</evidence>
<accession>F6F322</accession>
<keyword evidence="2 12" id="KW-0813">Transport</keyword>
<keyword evidence="3 12" id="KW-1134">Transmembrane beta strand</keyword>
<evidence type="ECO:0000256" key="2">
    <source>
        <dbReference type="ARBA" id="ARBA00022448"/>
    </source>
</evidence>
<comment type="similarity">
    <text evidence="12 14">Belongs to the TonB-dependent receptor family.</text>
</comment>
<dbReference type="PROSITE" id="PS52016">
    <property type="entry name" value="TONB_DEPENDENT_REC_3"/>
    <property type="match status" value="1"/>
</dbReference>
<dbReference type="PANTHER" id="PTHR32552">
    <property type="entry name" value="FERRICHROME IRON RECEPTOR-RELATED"/>
    <property type="match status" value="1"/>
</dbReference>
<organism evidence="18 19">
    <name type="scientific">Sphingobium chlorophenolicum L-1</name>
    <dbReference type="NCBI Taxonomy" id="690566"/>
    <lineage>
        <taxon>Bacteria</taxon>
        <taxon>Pseudomonadati</taxon>
        <taxon>Pseudomonadota</taxon>
        <taxon>Alphaproteobacteria</taxon>
        <taxon>Sphingomonadales</taxon>
        <taxon>Sphingomonadaceae</taxon>
        <taxon>Sphingobium</taxon>
    </lineage>
</organism>
<dbReference type="InterPro" id="IPR000531">
    <property type="entry name" value="Beta-barrel_TonB"/>
</dbReference>
<evidence type="ECO:0000259" key="17">
    <source>
        <dbReference type="Pfam" id="PF07715"/>
    </source>
</evidence>
<feature type="chain" id="PRO_5003334017" evidence="15">
    <location>
        <begin position="23"/>
        <end position="764"/>
    </location>
</feature>
<keyword evidence="19" id="KW-1185">Reference proteome</keyword>
<feature type="short sequence motif" description="TonB C-terminal box" evidence="13">
    <location>
        <begin position="747"/>
        <end position="764"/>
    </location>
</feature>
<evidence type="ECO:0000313" key="19">
    <source>
        <dbReference type="Proteomes" id="UP000007150"/>
    </source>
</evidence>
<keyword evidence="7" id="KW-0408">Iron</keyword>
<reference evidence="18 19" key="1">
    <citation type="submission" date="2011-05" db="EMBL/GenBank/DDBJ databases">
        <title>Complete sequence of chromosome 2 of Sphingobium chlorophenolicum L-1.</title>
        <authorList>
            <consortium name="US DOE Joint Genome Institute"/>
            <person name="Lucas S."/>
            <person name="Han J."/>
            <person name="Lapidus A."/>
            <person name="Cheng J.-F."/>
            <person name="Goodwin L."/>
            <person name="Pitluck S."/>
            <person name="Peters L."/>
            <person name="Daligault H."/>
            <person name="Han C."/>
            <person name="Tapia R."/>
            <person name="Land M."/>
            <person name="Hauser L."/>
            <person name="Kyrpides N."/>
            <person name="Ivanova N."/>
            <person name="Pagani I."/>
            <person name="Turner P."/>
            <person name="Copley S."/>
            <person name="Woyke T."/>
        </authorList>
    </citation>
    <scope>NUCLEOTIDE SEQUENCE [LARGE SCALE GENOMIC DNA]</scope>
    <source>
        <strain evidence="18 19">L-1</strain>
    </source>
</reference>
<name>F6F322_SPHCR</name>
<dbReference type="STRING" id="690566.Sphch_3223"/>
<keyword evidence="10 12" id="KW-0472">Membrane</keyword>
<dbReference type="SUPFAM" id="SSF56935">
    <property type="entry name" value="Porins"/>
    <property type="match status" value="1"/>
</dbReference>
<dbReference type="PROSITE" id="PS01156">
    <property type="entry name" value="TONB_DEPENDENT_REC_2"/>
    <property type="match status" value="1"/>
</dbReference>
<dbReference type="GO" id="GO:0009279">
    <property type="term" value="C:cell outer membrane"/>
    <property type="evidence" value="ECO:0007669"/>
    <property type="project" value="UniProtKB-SubCell"/>
</dbReference>
<dbReference type="Gene3D" id="2.40.170.20">
    <property type="entry name" value="TonB-dependent receptor, beta-barrel domain"/>
    <property type="match status" value="1"/>
</dbReference>
<evidence type="ECO:0000313" key="18">
    <source>
        <dbReference type="EMBL" id="AEG50834.1"/>
    </source>
</evidence>
<comment type="subcellular location">
    <subcellularLocation>
        <location evidence="1 12">Cell outer membrane</location>
        <topology evidence="1 12">Multi-pass membrane protein</topology>
    </subcellularLocation>
</comment>
<dbReference type="Pfam" id="PF00593">
    <property type="entry name" value="TonB_dep_Rec_b-barrel"/>
    <property type="match status" value="1"/>
</dbReference>
<evidence type="ECO:0000256" key="15">
    <source>
        <dbReference type="SAM" id="SignalP"/>
    </source>
</evidence>
<keyword evidence="11 12" id="KW-0998">Cell outer membrane</keyword>
<sequence length="764" mass="82229" precursor="true">MKKSLALLYAGSAVFSASPAMAQDTAASAEPTASVEQGGSNAGLTDIIVTARKRSESVQNIPLAVTAISTARLEETRITNVAQLGQLVPSFNVIKNAANPGALFGFLRGFGSKSSDPSSEPAISLNIDEIYQANTSGSVVNLFDVEAVEVLRGPQGTLLGKNSPAGGISVRTRRPGDVFGGMAQIDYGSFNDLQLRSYVDVPVAKDLSTTFSYFRDKNDGYIKNIRNGRKYGAINVQSFRAAFLATPGDLSWYVTAQYDINRSGTTPGRNLLRNDVNTFRVPGADYSVSPLTAPTACTRPATAAVCTDPLPGYGETDVNFGSPRDDRTWSITSNLSFDAGPINLAVASGYRDYQERNTTTDNDHSAYTVLESLYQFKANQFSNEIRVASSDGGGLDLDGKLNWLVGAFYLHAAYPYRLVANRSLGSLTYSPTYQTGITDSYAVFGHAELEVLPGLSVSAGARQTWDKKTHTYRNATMVANNQPAMVESGSWANFSIDGTVEYRFEPGKMVYVRYAEGYRGGGFVGVPASAANAGSFQPETVKSYEAGTKVDFWGHRARLNVTGFINKFSDLQRTISEPTTAAPFFVQVPRNIASATTQGVEVEAELRPIPELTLRGSLGYLDAKYDRFIADLSGTRPVNGVSNPAVNNTSLRFPYTSKWTYSLGGSYDADLGSAGKLTISADWNYRSSFNMTDLNFAFAEQKGYGLLSANVTWTDPSDRYSVSVYSANLTNKRYAFASDGSGGLTAYVVDGAPRSVGVSGKVKF</sequence>
<keyword evidence="18" id="KW-0675">Receptor</keyword>
<dbReference type="AlphaFoldDB" id="F6F322"/>
<dbReference type="InterPro" id="IPR039426">
    <property type="entry name" value="TonB-dep_rcpt-like"/>
</dbReference>
<dbReference type="PANTHER" id="PTHR32552:SF81">
    <property type="entry name" value="TONB-DEPENDENT OUTER MEMBRANE RECEPTOR"/>
    <property type="match status" value="1"/>
</dbReference>
<keyword evidence="9 14" id="KW-0798">TonB box</keyword>
<evidence type="ECO:0000256" key="8">
    <source>
        <dbReference type="ARBA" id="ARBA00023065"/>
    </source>
</evidence>
<evidence type="ECO:0000256" key="14">
    <source>
        <dbReference type="RuleBase" id="RU003357"/>
    </source>
</evidence>
<keyword evidence="6 15" id="KW-0732">Signal</keyword>
<gene>
    <name evidence="18" type="ORF">Sphch_3223</name>
</gene>
<evidence type="ECO:0000259" key="16">
    <source>
        <dbReference type="Pfam" id="PF00593"/>
    </source>
</evidence>
<dbReference type="EMBL" id="CP002799">
    <property type="protein sequence ID" value="AEG50834.1"/>
    <property type="molecule type" value="Genomic_DNA"/>
</dbReference>
<evidence type="ECO:0000256" key="6">
    <source>
        <dbReference type="ARBA" id="ARBA00022729"/>
    </source>
</evidence>
<feature type="domain" description="TonB-dependent receptor-like beta-barrel" evidence="16">
    <location>
        <begin position="278"/>
        <end position="728"/>
    </location>
</feature>
<dbReference type="InterPro" id="IPR010917">
    <property type="entry name" value="TonB_rcpt_CS"/>
</dbReference>
<dbReference type="InterPro" id="IPR036942">
    <property type="entry name" value="Beta-barrel_TonB_sf"/>
</dbReference>
<protein>
    <submittedName>
        <fullName evidence="18">TonB-dependent receptor</fullName>
    </submittedName>
</protein>
<evidence type="ECO:0000256" key="11">
    <source>
        <dbReference type="ARBA" id="ARBA00023237"/>
    </source>
</evidence>
<dbReference type="InterPro" id="IPR012910">
    <property type="entry name" value="Plug_dom"/>
</dbReference>
<feature type="domain" description="TonB-dependent receptor plug" evidence="17">
    <location>
        <begin position="58"/>
        <end position="166"/>
    </location>
</feature>
<evidence type="ECO:0000256" key="13">
    <source>
        <dbReference type="PROSITE-ProRule" id="PRU10144"/>
    </source>
</evidence>
<dbReference type="GO" id="GO:0006826">
    <property type="term" value="P:iron ion transport"/>
    <property type="evidence" value="ECO:0007669"/>
    <property type="project" value="UniProtKB-KW"/>
</dbReference>
<keyword evidence="5 12" id="KW-0812">Transmembrane</keyword>
<dbReference type="KEGG" id="sch:Sphch_3223"/>
<keyword evidence="8" id="KW-0406">Ion transport</keyword>
<dbReference type="RefSeq" id="WP_013849064.1">
    <property type="nucleotide sequence ID" value="NC_015594.1"/>
</dbReference>
<evidence type="ECO:0000256" key="10">
    <source>
        <dbReference type="ARBA" id="ARBA00023136"/>
    </source>
</evidence>